<evidence type="ECO:0000256" key="1">
    <source>
        <dbReference type="ARBA" id="ARBA00011067"/>
    </source>
</evidence>
<organism evidence="3 4">
    <name type="scientific">Pristionchus mayeri</name>
    <dbReference type="NCBI Taxonomy" id="1317129"/>
    <lineage>
        <taxon>Eukaryota</taxon>
        <taxon>Metazoa</taxon>
        <taxon>Ecdysozoa</taxon>
        <taxon>Nematoda</taxon>
        <taxon>Chromadorea</taxon>
        <taxon>Rhabditida</taxon>
        <taxon>Rhabditina</taxon>
        <taxon>Diplogasteromorpha</taxon>
        <taxon>Diplogasteroidea</taxon>
        <taxon>Neodiplogasteridae</taxon>
        <taxon>Pristionchus</taxon>
    </lineage>
</organism>
<dbReference type="GO" id="GO:0045174">
    <property type="term" value="F:glutathione dehydrogenase (ascorbate) activity"/>
    <property type="evidence" value="ECO:0007669"/>
    <property type="project" value="TreeGrafter"/>
</dbReference>
<evidence type="ECO:0000259" key="2">
    <source>
        <dbReference type="PROSITE" id="PS50404"/>
    </source>
</evidence>
<dbReference type="InterPro" id="IPR036249">
    <property type="entry name" value="Thioredoxin-like_sf"/>
</dbReference>
<dbReference type="InterPro" id="IPR004045">
    <property type="entry name" value="Glutathione_S-Trfase_N"/>
</dbReference>
<dbReference type="AlphaFoldDB" id="A0AAN5CH16"/>
<dbReference type="EMBL" id="BTRK01000003">
    <property type="protein sequence ID" value="GMR42501.1"/>
    <property type="molecule type" value="Genomic_DNA"/>
</dbReference>
<reference evidence="4" key="1">
    <citation type="submission" date="2022-10" db="EMBL/GenBank/DDBJ databases">
        <title>Genome assembly of Pristionchus species.</title>
        <authorList>
            <person name="Yoshida K."/>
            <person name="Sommer R.J."/>
        </authorList>
    </citation>
    <scope>NUCLEOTIDE SEQUENCE [LARGE SCALE GENOMIC DNA]</scope>
    <source>
        <strain evidence="4">RS5460</strain>
    </source>
</reference>
<dbReference type="PANTHER" id="PTHR43968:SF9">
    <property type="entry name" value="GLUTATHIONE S-TRANSFERASE"/>
    <property type="match status" value="1"/>
</dbReference>
<dbReference type="GO" id="GO:0005737">
    <property type="term" value="C:cytoplasm"/>
    <property type="evidence" value="ECO:0007669"/>
    <property type="project" value="TreeGrafter"/>
</dbReference>
<feature type="domain" description="GST N-terminal" evidence="2">
    <location>
        <begin position="70"/>
        <end position="137"/>
    </location>
</feature>
<gene>
    <name evidence="3" type="ORF">PMAYCL1PPCAC_12696</name>
</gene>
<accession>A0AAN5CH16</accession>
<dbReference type="GO" id="GO:0006749">
    <property type="term" value="P:glutathione metabolic process"/>
    <property type="evidence" value="ECO:0007669"/>
    <property type="project" value="TreeGrafter"/>
</dbReference>
<dbReference type="PROSITE" id="PS50404">
    <property type="entry name" value="GST_NTER"/>
    <property type="match status" value="1"/>
</dbReference>
<sequence length="137" mass="15524">TDEIHGHSESNNETSDALSIQSTTCSIHFSVIPKPSSDEFQFLWSSRGEYEGIEQSHPPSGIIRTLPRPNTYRLYSMRFCPYAQRVVIYLAKKNIPVEVVNVNPDKPPSWYMAKIPKGQIPALGVQWTDHLGVKCHQ</sequence>
<dbReference type="Proteomes" id="UP001328107">
    <property type="component" value="Unassembled WGS sequence"/>
</dbReference>
<dbReference type="GO" id="GO:0004364">
    <property type="term" value="F:glutathione transferase activity"/>
    <property type="evidence" value="ECO:0007669"/>
    <property type="project" value="TreeGrafter"/>
</dbReference>
<comment type="caution">
    <text evidence="3">The sequence shown here is derived from an EMBL/GenBank/DDBJ whole genome shotgun (WGS) entry which is preliminary data.</text>
</comment>
<dbReference type="InterPro" id="IPR050983">
    <property type="entry name" value="GST_Omega/HSP26"/>
</dbReference>
<proteinExistence type="inferred from homology"/>
<comment type="similarity">
    <text evidence="1">Belongs to the GST superfamily. Omega family.</text>
</comment>
<dbReference type="Gene3D" id="3.40.30.10">
    <property type="entry name" value="Glutaredoxin"/>
    <property type="match status" value="1"/>
</dbReference>
<dbReference type="Pfam" id="PF13417">
    <property type="entry name" value="GST_N_3"/>
    <property type="match status" value="1"/>
</dbReference>
<keyword evidence="4" id="KW-1185">Reference proteome</keyword>
<name>A0AAN5CH16_9BILA</name>
<evidence type="ECO:0000313" key="3">
    <source>
        <dbReference type="EMBL" id="GMR42501.1"/>
    </source>
</evidence>
<evidence type="ECO:0000313" key="4">
    <source>
        <dbReference type="Proteomes" id="UP001328107"/>
    </source>
</evidence>
<feature type="non-terminal residue" evidence="3">
    <location>
        <position position="1"/>
    </location>
</feature>
<dbReference type="PANTHER" id="PTHR43968">
    <property type="match status" value="1"/>
</dbReference>
<protein>
    <recommendedName>
        <fullName evidence="2">GST N-terminal domain-containing protein</fullName>
    </recommendedName>
</protein>
<dbReference type="SUPFAM" id="SSF52833">
    <property type="entry name" value="Thioredoxin-like"/>
    <property type="match status" value="1"/>
</dbReference>